<keyword evidence="2" id="KW-1185">Reference proteome</keyword>
<evidence type="ECO:0000313" key="2">
    <source>
        <dbReference type="Proteomes" id="UP000827986"/>
    </source>
</evidence>
<name>A0A9D3XCR7_9SAUR</name>
<dbReference type="EMBL" id="JAHDVG010000474">
    <property type="protein sequence ID" value="KAH1177592.1"/>
    <property type="molecule type" value="Genomic_DNA"/>
</dbReference>
<protein>
    <submittedName>
        <fullName evidence="1">Uncharacterized protein</fullName>
    </submittedName>
</protein>
<comment type="caution">
    <text evidence="1">The sequence shown here is derived from an EMBL/GenBank/DDBJ whole genome shotgun (WGS) entry which is preliminary data.</text>
</comment>
<organism evidence="1 2">
    <name type="scientific">Mauremys mutica</name>
    <name type="common">yellowpond turtle</name>
    <dbReference type="NCBI Taxonomy" id="74926"/>
    <lineage>
        <taxon>Eukaryota</taxon>
        <taxon>Metazoa</taxon>
        <taxon>Chordata</taxon>
        <taxon>Craniata</taxon>
        <taxon>Vertebrata</taxon>
        <taxon>Euteleostomi</taxon>
        <taxon>Archelosauria</taxon>
        <taxon>Testudinata</taxon>
        <taxon>Testudines</taxon>
        <taxon>Cryptodira</taxon>
        <taxon>Durocryptodira</taxon>
        <taxon>Testudinoidea</taxon>
        <taxon>Geoemydidae</taxon>
        <taxon>Geoemydinae</taxon>
        <taxon>Mauremys</taxon>
    </lineage>
</organism>
<dbReference type="AlphaFoldDB" id="A0A9D3XCR7"/>
<evidence type="ECO:0000313" key="1">
    <source>
        <dbReference type="EMBL" id="KAH1177592.1"/>
    </source>
</evidence>
<proteinExistence type="predicted"/>
<accession>A0A9D3XCR7</accession>
<sequence>MTRYSYLMSSPSARLLGLGTDSGKGGQLLSVRACWGAEINLQSSVGKCGVVCGPSPARRALAFPPPLPARGEPSMARGEGLCVMVAFIKRFCSPSRVGLSCVGASGGPSTPPIEGGGQ</sequence>
<reference evidence="1" key="1">
    <citation type="submission" date="2021-09" db="EMBL/GenBank/DDBJ databases">
        <title>The genome of Mauremys mutica provides insights into the evolution of semi-aquatic lifestyle.</title>
        <authorList>
            <person name="Gong S."/>
            <person name="Gao Y."/>
        </authorList>
    </citation>
    <scope>NUCLEOTIDE SEQUENCE</scope>
    <source>
        <strain evidence="1">MM-2020</strain>
        <tissue evidence="1">Muscle</tissue>
    </source>
</reference>
<dbReference type="Proteomes" id="UP000827986">
    <property type="component" value="Unassembled WGS sequence"/>
</dbReference>
<gene>
    <name evidence="1" type="ORF">KIL84_011294</name>
</gene>